<protein>
    <submittedName>
        <fullName evidence="2">Uncharacterized protein</fullName>
    </submittedName>
</protein>
<organism evidence="2 3">
    <name type="scientific">Kribbella hippodromi</name>
    <dbReference type="NCBI Taxonomy" id="434347"/>
    <lineage>
        <taxon>Bacteria</taxon>
        <taxon>Bacillati</taxon>
        <taxon>Actinomycetota</taxon>
        <taxon>Actinomycetes</taxon>
        <taxon>Propionibacteriales</taxon>
        <taxon>Kribbellaceae</taxon>
        <taxon>Kribbella</taxon>
    </lineage>
</organism>
<keyword evidence="1" id="KW-0472">Membrane</keyword>
<keyword evidence="1" id="KW-0812">Transmembrane</keyword>
<proteinExistence type="predicted"/>
<evidence type="ECO:0000256" key="1">
    <source>
        <dbReference type="SAM" id="Phobius"/>
    </source>
</evidence>
<evidence type="ECO:0000313" key="2">
    <source>
        <dbReference type="EMBL" id="GAA1577237.1"/>
    </source>
</evidence>
<dbReference type="EMBL" id="BAAAPH010000011">
    <property type="protein sequence ID" value="GAA1577237.1"/>
    <property type="molecule type" value="Genomic_DNA"/>
</dbReference>
<reference evidence="3" key="1">
    <citation type="journal article" date="2019" name="Int. J. Syst. Evol. Microbiol.">
        <title>The Global Catalogue of Microorganisms (GCM) 10K type strain sequencing project: providing services to taxonomists for standard genome sequencing and annotation.</title>
        <authorList>
            <consortium name="The Broad Institute Genomics Platform"/>
            <consortium name="The Broad Institute Genome Sequencing Center for Infectious Disease"/>
            <person name="Wu L."/>
            <person name="Ma J."/>
        </authorList>
    </citation>
    <scope>NUCLEOTIDE SEQUENCE [LARGE SCALE GENOMIC DNA]</scope>
    <source>
        <strain evidence="3">JCM 15572</strain>
    </source>
</reference>
<comment type="caution">
    <text evidence="2">The sequence shown here is derived from an EMBL/GenBank/DDBJ whole genome shotgun (WGS) entry which is preliminary data.</text>
</comment>
<keyword evidence="3" id="KW-1185">Reference proteome</keyword>
<name>A0ABP4PB13_9ACTN</name>
<feature type="transmembrane region" description="Helical" evidence="1">
    <location>
        <begin position="140"/>
        <end position="158"/>
    </location>
</feature>
<dbReference type="Proteomes" id="UP001501705">
    <property type="component" value="Unassembled WGS sequence"/>
</dbReference>
<gene>
    <name evidence="2" type="ORF">GCM10009804_37300</name>
</gene>
<evidence type="ECO:0000313" key="3">
    <source>
        <dbReference type="Proteomes" id="UP001501705"/>
    </source>
</evidence>
<sequence>MTATVETPIVPEPVQGPTREEPSIEALLLDEYRSLVHLAYLILPPAISRARRIASAHAAVHRALPPTLTLPADLTPSPVLAREFMRRRVVEEATRQAAARSVLARLGSVLAPADGLGFEPCSTRVDRSTITRRRTRGRRVAIITTIAVTTAILLTLLTS</sequence>
<keyword evidence="1" id="KW-1133">Transmembrane helix</keyword>
<accession>A0ABP4PB13</accession>
<dbReference type="RefSeq" id="WP_344234837.1">
    <property type="nucleotide sequence ID" value="NZ_BAAAPH010000011.1"/>
</dbReference>